<keyword evidence="2" id="KW-1185">Reference proteome</keyword>
<sequence>MGPLPGSGHGFIAWVRNNFGTEMVTVIHQSEQGREERTELEAQMQSKAAFFDVEAPVYEGDRLEIPDPRGGVQRVYITDVEVNRAGGRIRADMSHIKATFSTSAPQSNPPGGHSGTVIYGDHAIVASGSRVAIATHGGRVVQHEEVPAAFTELVAAVQGALELLESSDCFGPDDQEIGRDAGSVILQEVIKEEPDQKSLKGALVSLRGVLTAGMTSASGSAASEIIKQLFVPGS</sequence>
<dbReference type="EMBL" id="BMKX01000011">
    <property type="protein sequence ID" value="GGJ71978.1"/>
    <property type="molecule type" value="Genomic_DNA"/>
</dbReference>
<evidence type="ECO:0000313" key="1">
    <source>
        <dbReference type="EMBL" id="GGJ71978.1"/>
    </source>
</evidence>
<protein>
    <submittedName>
        <fullName evidence="1">Uncharacterized protein</fullName>
    </submittedName>
</protein>
<proteinExistence type="predicted"/>
<gene>
    <name evidence="1" type="ORF">GCM10007173_33640</name>
</gene>
<name>A0ABQ2DT03_9MICC</name>
<evidence type="ECO:0000313" key="2">
    <source>
        <dbReference type="Proteomes" id="UP000606115"/>
    </source>
</evidence>
<accession>A0ABQ2DT03</accession>
<dbReference type="RefSeq" id="WP_188687252.1">
    <property type="nucleotide sequence ID" value="NZ_BMKX01000011.1"/>
</dbReference>
<comment type="caution">
    <text evidence="1">The sequence shown here is derived from an EMBL/GenBank/DDBJ whole genome shotgun (WGS) entry which is preliminary data.</text>
</comment>
<reference evidence="2" key="1">
    <citation type="journal article" date="2019" name="Int. J. Syst. Evol. Microbiol.">
        <title>The Global Catalogue of Microorganisms (GCM) 10K type strain sequencing project: providing services to taxonomists for standard genome sequencing and annotation.</title>
        <authorList>
            <consortium name="The Broad Institute Genomics Platform"/>
            <consortium name="The Broad Institute Genome Sequencing Center for Infectious Disease"/>
            <person name="Wu L."/>
            <person name="Ma J."/>
        </authorList>
    </citation>
    <scope>NUCLEOTIDE SEQUENCE [LARGE SCALE GENOMIC DNA]</scope>
    <source>
        <strain evidence="2">CGMCC 1.3685</strain>
    </source>
</reference>
<organism evidence="1 2">
    <name type="scientific">Glutamicibacter ardleyensis</name>
    <dbReference type="NCBI Taxonomy" id="225894"/>
    <lineage>
        <taxon>Bacteria</taxon>
        <taxon>Bacillati</taxon>
        <taxon>Actinomycetota</taxon>
        <taxon>Actinomycetes</taxon>
        <taxon>Micrococcales</taxon>
        <taxon>Micrococcaceae</taxon>
        <taxon>Glutamicibacter</taxon>
    </lineage>
</organism>
<dbReference type="Proteomes" id="UP000606115">
    <property type="component" value="Unassembled WGS sequence"/>
</dbReference>
<dbReference type="GeneID" id="303305698"/>